<dbReference type="PANTHER" id="PTHR34501:SF9">
    <property type="entry name" value="MAJOR OUTER MEMBRANE PROTEIN P.IA"/>
    <property type="match status" value="1"/>
</dbReference>
<evidence type="ECO:0000313" key="14">
    <source>
        <dbReference type="Proteomes" id="UP001265550"/>
    </source>
</evidence>
<keyword evidence="3" id="KW-0813">Transport</keyword>
<evidence type="ECO:0000256" key="1">
    <source>
        <dbReference type="ARBA" id="ARBA00004571"/>
    </source>
</evidence>
<dbReference type="Pfam" id="PF13609">
    <property type="entry name" value="Porin_4"/>
    <property type="match status" value="1"/>
</dbReference>
<dbReference type="RefSeq" id="WP_204734298.1">
    <property type="nucleotide sequence ID" value="NZ_JAVDWE010000008.1"/>
</dbReference>
<evidence type="ECO:0000313" key="13">
    <source>
        <dbReference type="EMBL" id="MDR7095365.1"/>
    </source>
</evidence>
<evidence type="ECO:0000256" key="9">
    <source>
        <dbReference type="ARBA" id="ARBA00023136"/>
    </source>
</evidence>
<evidence type="ECO:0000256" key="4">
    <source>
        <dbReference type="ARBA" id="ARBA00022452"/>
    </source>
</evidence>
<gene>
    <name evidence="13" type="ORF">J2X09_003113</name>
</gene>
<comment type="subcellular location">
    <subcellularLocation>
        <location evidence="1">Cell outer membrane</location>
        <topology evidence="1">Multi-pass membrane protein</topology>
    </subcellularLocation>
</comment>
<dbReference type="CDD" id="cd00342">
    <property type="entry name" value="gram_neg_porins"/>
    <property type="match status" value="1"/>
</dbReference>
<dbReference type="Gene3D" id="2.40.160.10">
    <property type="entry name" value="Porin"/>
    <property type="match status" value="1"/>
</dbReference>
<comment type="subunit">
    <text evidence="2">Homotrimer.</text>
</comment>
<proteinExistence type="predicted"/>
<evidence type="ECO:0000259" key="12">
    <source>
        <dbReference type="Pfam" id="PF13609"/>
    </source>
</evidence>
<evidence type="ECO:0000256" key="3">
    <source>
        <dbReference type="ARBA" id="ARBA00022448"/>
    </source>
</evidence>
<organism evidence="13 14">
    <name type="scientific">Hydrogenophaga laconesensis</name>
    <dbReference type="NCBI Taxonomy" id="1805971"/>
    <lineage>
        <taxon>Bacteria</taxon>
        <taxon>Pseudomonadati</taxon>
        <taxon>Pseudomonadota</taxon>
        <taxon>Betaproteobacteria</taxon>
        <taxon>Burkholderiales</taxon>
        <taxon>Comamonadaceae</taxon>
        <taxon>Hydrogenophaga</taxon>
    </lineage>
</organism>
<comment type="caution">
    <text evidence="13">The sequence shown here is derived from an EMBL/GenBank/DDBJ whole genome shotgun (WGS) entry which is preliminary data.</text>
</comment>
<keyword evidence="4" id="KW-1134">Transmembrane beta strand</keyword>
<feature type="signal peptide" evidence="11">
    <location>
        <begin position="1"/>
        <end position="20"/>
    </location>
</feature>
<reference evidence="13 14" key="1">
    <citation type="submission" date="2023-07" db="EMBL/GenBank/DDBJ databases">
        <title>Sorghum-associated microbial communities from plants grown in Nebraska, USA.</title>
        <authorList>
            <person name="Schachtman D."/>
        </authorList>
    </citation>
    <scope>NUCLEOTIDE SEQUENCE [LARGE SCALE GENOMIC DNA]</scope>
    <source>
        <strain evidence="13 14">BE240</strain>
    </source>
</reference>
<evidence type="ECO:0000256" key="5">
    <source>
        <dbReference type="ARBA" id="ARBA00022692"/>
    </source>
</evidence>
<dbReference type="InterPro" id="IPR050298">
    <property type="entry name" value="Gram-neg_bact_OMP"/>
</dbReference>
<dbReference type="PRINTS" id="PR00184">
    <property type="entry name" value="NEISSPPORIN"/>
</dbReference>
<keyword evidence="7" id="KW-0406">Ion transport</keyword>
<evidence type="ECO:0000256" key="8">
    <source>
        <dbReference type="ARBA" id="ARBA00023114"/>
    </source>
</evidence>
<accession>A0ABU1VD21</accession>
<sequence length="344" mass="35362">MKKTVAALAVLSAVAGAAHAQSSVNLYGLVDVFVGKSTVKNTTGAVVTNTDAGTSLSSGGLNGSRWGLRGSEDLGGGLKATFQVESGFNADTGTSADAGRLFNRTSKVGLSGGFGSVEFGRQYTQIFQLIDGFDAQGTSKFSTTNAIGSHSLAHSDRWDNSVVYTAPGMGGFTAAAQYAFGENATATTSAGRAFGLSAGYANGPVAVKAAYENVKATGPSEAAKTVGLAASYDFGVVKLLAQLVNQKDGLATGVKDQGAVLGLMVPMGAAGNVNVAYGREKAEYAATGMNASKATSFGVEYLYSLSKRTTVYAALNSYKYTDLDALVETTTRNRVYGLGIRHKF</sequence>
<dbReference type="InterPro" id="IPR023614">
    <property type="entry name" value="Porin_dom_sf"/>
</dbReference>
<keyword evidence="6 11" id="KW-0732">Signal</keyword>
<dbReference type="SUPFAM" id="SSF56935">
    <property type="entry name" value="Porins"/>
    <property type="match status" value="1"/>
</dbReference>
<protein>
    <submittedName>
        <fullName evidence="13">Porin</fullName>
    </submittedName>
</protein>
<keyword evidence="9" id="KW-0472">Membrane</keyword>
<evidence type="ECO:0000256" key="6">
    <source>
        <dbReference type="ARBA" id="ARBA00022729"/>
    </source>
</evidence>
<keyword evidence="10" id="KW-0998">Cell outer membrane</keyword>
<dbReference type="InterPro" id="IPR002299">
    <property type="entry name" value="Porin_Neis"/>
</dbReference>
<evidence type="ECO:0000256" key="2">
    <source>
        <dbReference type="ARBA" id="ARBA00011233"/>
    </source>
</evidence>
<dbReference type="PANTHER" id="PTHR34501">
    <property type="entry name" value="PROTEIN YDDL-RELATED"/>
    <property type="match status" value="1"/>
</dbReference>
<evidence type="ECO:0000256" key="7">
    <source>
        <dbReference type="ARBA" id="ARBA00023065"/>
    </source>
</evidence>
<keyword evidence="5" id="KW-0812">Transmembrane</keyword>
<dbReference type="InterPro" id="IPR033900">
    <property type="entry name" value="Gram_neg_porin_domain"/>
</dbReference>
<evidence type="ECO:0000256" key="10">
    <source>
        <dbReference type="ARBA" id="ARBA00023237"/>
    </source>
</evidence>
<dbReference type="Proteomes" id="UP001265550">
    <property type="component" value="Unassembled WGS sequence"/>
</dbReference>
<keyword evidence="14" id="KW-1185">Reference proteome</keyword>
<evidence type="ECO:0000256" key="11">
    <source>
        <dbReference type="SAM" id="SignalP"/>
    </source>
</evidence>
<dbReference type="EMBL" id="JAVDWE010000008">
    <property type="protein sequence ID" value="MDR7095365.1"/>
    <property type="molecule type" value="Genomic_DNA"/>
</dbReference>
<feature type="chain" id="PRO_5046982762" evidence="11">
    <location>
        <begin position="21"/>
        <end position="344"/>
    </location>
</feature>
<name>A0ABU1VD21_9BURK</name>
<feature type="domain" description="Porin" evidence="12">
    <location>
        <begin position="7"/>
        <end position="322"/>
    </location>
</feature>
<keyword evidence="8" id="KW-0626">Porin</keyword>